<proteinExistence type="predicted"/>
<evidence type="ECO:0000313" key="1">
    <source>
        <dbReference type="EMBL" id="SHN66711.1"/>
    </source>
</evidence>
<dbReference type="AlphaFoldDB" id="A0A1M7T7J7"/>
<keyword evidence="2" id="KW-1185">Reference proteome</keyword>
<dbReference type="Proteomes" id="UP000184066">
    <property type="component" value="Unassembled WGS sequence"/>
</dbReference>
<sequence>MPTDLVRLDRTPRIDPQRYGTLPGASLSIELEITGVEQLETWPDTAWQAAIRAARPFAMNAGIDRGFRGLFAEGERPRAPTGALRWEAKALSARIIDRSGALVEELALAPPPPLPLDALKEAEPPRADAWDVVGLTLGMPFSEAEAAIRKRLPSGEVLTADRAMQTKAIAGAPEPYSSGKLFVSDDETELIAIYNEPPAAPDRVMAIWRMLRLPAGTIDAASLKTQLEEKYGAPVETKANGHGRISFIWSAFKPEGGCLDISMSHQTGIWAFESGASQRGAFVENRYFPGPGSYRLSSLGEQAATNGAAAFSQLESELRGACGPGLTVEMRTRPASGPASRPEDVGIEIIFVLQDPKTYGHAYLETLRAGPQGAAPPAEGEGRSKIEL</sequence>
<protein>
    <submittedName>
        <fullName evidence="1">Uncharacterized protein</fullName>
    </submittedName>
</protein>
<organism evidence="1 2">
    <name type="scientific">Oceanicella actignis</name>
    <dbReference type="NCBI Taxonomy" id="1189325"/>
    <lineage>
        <taxon>Bacteria</taxon>
        <taxon>Pseudomonadati</taxon>
        <taxon>Pseudomonadota</taxon>
        <taxon>Alphaproteobacteria</taxon>
        <taxon>Rhodobacterales</taxon>
        <taxon>Paracoccaceae</taxon>
        <taxon>Oceanicella</taxon>
    </lineage>
</organism>
<dbReference type="EMBL" id="FRDL01000005">
    <property type="protein sequence ID" value="SHN66711.1"/>
    <property type="molecule type" value="Genomic_DNA"/>
</dbReference>
<name>A0A1M7T7J7_9RHOB</name>
<reference evidence="1 2" key="1">
    <citation type="submission" date="2016-12" db="EMBL/GenBank/DDBJ databases">
        <authorList>
            <person name="Song W.-J."/>
            <person name="Kurnit D.M."/>
        </authorList>
    </citation>
    <scope>NUCLEOTIDE SEQUENCE [LARGE SCALE GENOMIC DNA]</scope>
    <source>
        <strain evidence="1 2">CGMCC 1.10808</strain>
    </source>
</reference>
<gene>
    <name evidence="1" type="ORF">SAMN05216200_10512</name>
</gene>
<accession>A0A1M7T7J7</accession>
<evidence type="ECO:0000313" key="2">
    <source>
        <dbReference type="Proteomes" id="UP000184066"/>
    </source>
</evidence>